<organism evidence="1 2">
    <name type="scientific">Thanatephorus cucumeris (strain AG1-IB / isolate 7/3/14)</name>
    <name type="common">Lettuce bottom rot fungus</name>
    <name type="synonym">Rhizoctonia solani</name>
    <dbReference type="NCBI Taxonomy" id="1108050"/>
    <lineage>
        <taxon>Eukaryota</taxon>
        <taxon>Fungi</taxon>
        <taxon>Dikarya</taxon>
        <taxon>Basidiomycota</taxon>
        <taxon>Agaricomycotina</taxon>
        <taxon>Agaricomycetes</taxon>
        <taxon>Cantharellales</taxon>
        <taxon>Ceratobasidiaceae</taxon>
        <taxon>Rhizoctonia</taxon>
        <taxon>Rhizoctonia solani AG-1</taxon>
    </lineage>
</organism>
<reference evidence="1 2" key="1">
    <citation type="journal article" date="2013" name="J. Biotechnol.">
        <title>Establishment and interpretation of the genome sequence of the phytopathogenic fungus Rhizoctonia solani AG1-IB isolate 7/3/14.</title>
        <authorList>
            <person name="Wibberg D.W."/>
            <person name="Jelonek L.J."/>
            <person name="Rupp O.R."/>
            <person name="Hennig M.H."/>
            <person name="Eikmeyer F.E."/>
            <person name="Goesmann A.G."/>
            <person name="Hartmann A.H."/>
            <person name="Borriss R.B."/>
            <person name="Grosch R.G."/>
            <person name="Puehler A.P."/>
            <person name="Schlueter A.S."/>
        </authorList>
    </citation>
    <scope>NUCLEOTIDE SEQUENCE [LARGE SCALE GENOMIC DNA]</scope>
    <source>
        <strain evidence="2">AG1-IB / isolate 7/3/14</strain>
    </source>
</reference>
<dbReference type="AlphaFoldDB" id="M5CHI0"/>
<evidence type="ECO:0000313" key="2">
    <source>
        <dbReference type="Proteomes" id="UP000012065"/>
    </source>
</evidence>
<dbReference type="EMBL" id="CAOJ01017818">
    <property type="protein sequence ID" value="CCO37902.1"/>
    <property type="molecule type" value="Genomic_DNA"/>
</dbReference>
<protein>
    <submittedName>
        <fullName evidence="1">Uncharacterized protein</fullName>
    </submittedName>
</protein>
<accession>M5CHI0</accession>
<sequence>MPKPLSNGSDDGVILPADYKAFKRAIETHLVQLHNFGSLSAGKRLPLQRPDWGQSGLGLSHNYHISGTNFAGV</sequence>
<dbReference type="Proteomes" id="UP000012065">
    <property type="component" value="Unassembled WGS sequence"/>
</dbReference>
<gene>
    <name evidence="1" type="ORF">BN14_12062</name>
</gene>
<name>M5CHI0_THACB</name>
<dbReference type="HOGENOM" id="CLU_2706531_0_0_1"/>
<comment type="caution">
    <text evidence="1">The sequence shown here is derived from an EMBL/GenBank/DDBJ whole genome shotgun (WGS) entry which is preliminary data.</text>
</comment>
<evidence type="ECO:0000313" key="1">
    <source>
        <dbReference type="EMBL" id="CCO37902.1"/>
    </source>
</evidence>
<proteinExistence type="predicted"/>